<name>A0A0K2T4R4_LEPSM</name>
<protein>
    <submittedName>
        <fullName evidence="1">Uncharacterized protein</fullName>
    </submittedName>
</protein>
<organism evidence="1">
    <name type="scientific">Lepeophtheirus salmonis</name>
    <name type="common">Salmon louse</name>
    <name type="synonym">Caligus salmonis</name>
    <dbReference type="NCBI Taxonomy" id="72036"/>
    <lineage>
        <taxon>Eukaryota</taxon>
        <taxon>Metazoa</taxon>
        <taxon>Ecdysozoa</taxon>
        <taxon>Arthropoda</taxon>
        <taxon>Crustacea</taxon>
        <taxon>Multicrustacea</taxon>
        <taxon>Hexanauplia</taxon>
        <taxon>Copepoda</taxon>
        <taxon>Siphonostomatoida</taxon>
        <taxon>Caligidae</taxon>
        <taxon>Lepeophtheirus</taxon>
    </lineage>
</organism>
<evidence type="ECO:0000313" key="1">
    <source>
        <dbReference type="EMBL" id="CDW20795.1"/>
    </source>
</evidence>
<proteinExistence type="predicted"/>
<accession>A0A0K2T4R4</accession>
<dbReference type="AlphaFoldDB" id="A0A0K2T4R4"/>
<sequence length="75" mass="9043">MKLIYVKGLYLDKTFRSDIEEGPINARNILFFKNFKNDQLYVSASKTAVRGWRLMNRVLYRKHFWYVNKAPKINI</sequence>
<dbReference type="EMBL" id="HACA01003434">
    <property type="protein sequence ID" value="CDW20795.1"/>
    <property type="molecule type" value="Transcribed_RNA"/>
</dbReference>
<reference evidence="1" key="1">
    <citation type="submission" date="2014-05" db="EMBL/GenBank/DDBJ databases">
        <authorList>
            <person name="Chronopoulou M."/>
        </authorList>
    </citation>
    <scope>NUCLEOTIDE SEQUENCE</scope>
    <source>
        <tissue evidence="1">Whole organism</tissue>
    </source>
</reference>